<feature type="region of interest" description="Disordered" evidence="2">
    <location>
        <begin position="758"/>
        <end position="787"/>
    </location>
</feature>
<reference evidence="5" key="1">
    <citation type="submission" date="2021-01" db="EMBL/GenBank/DDBJ databases">
        <authorList>
            <person name="Corre E."/>
            <person name="Pelletier E."/>
            <person name="Niang G."/>
            <person name="Scheremetjew M."/>
            <person name="Finn R."/>
            <person name="Kale V."/>
            <person name="Holt S."/>
            <person name="Cochrane G."/>
            <person name="Meng A."/>
            <person name="Brown T."/>
            <person name="Cohen L."/>
        </authorList>
    </citation>
    <scope>NUCLEOTIDE SEQUENCE</scope>
    <source>
        <strain evidence="5">MM31A-1</strain>
    </source>
</reference>
<dbReference type="PANTHER" id="PTHR44360">
    <property type="entry name" value="DNAJ HOMOLOG SUBFAMILY B MEMBER 9"/>
    <property type="match status" value="1"/>
</dbReference>
<evidence type="ECO:0000313" key="5">
    <source>
        <dbReference type="EMBL" id="CAE0469945.1"/>
    </source>
</evidence>
<keyword evidence="3" id="KW-0732">Signal</keyword>
<protein>
    <recommendedName>
        <fullName evidence="4">J domain-containing protein</fullName>
    </recommendedName>
</protein>
<dbReference type="AlphaFoldDB" id="A0A7S3Q9J7"/>
<dbReference type="SUPFAM" id="SSF46565">
    <property type="entry name" value="Chaperone J-domain"/>
    <property type="match status" value="1"/>
</dbReference>
<name>A0A7S3Q9J7_9STRA</name>
<dbReference type="SMART" id="SM00271">
    <property type="entry name" value="DnaJ"/>
    <property type="match status" value="1"/>
</dbReference>
<feature type="compositionally biased region" description="Acidic residues" evidence="2">
    <location>
        <begin position="759"/>
        <end position="783"/>
    </location>
</feature>
<dbReference type="GO" id="GO:0051787">
    <property type="term" value="F:misfolded protein binding"/>
    <property type="evidence" value="ECO:0007669"/>
    <property type="project" value="TreeGrafter"/>
</dbReference>
<evidence type="ECO:0000259" key="4">
    <source>
        <dbReference type="PROSITE" id="PS50076"/>
    </source>
</evidence>
<dbReference type="GO" id="GO:0005783">
    <property type="term" value="C:endoplasmic reticulum"/>
    <property type="evidence" value="ECO:0007669"/>
    <property type="project" value="TreeGrafter"/>
</dbReference>
<dbReference type="CDD" id="cd06257">
    <property type="entry name" value="DnaJ"/>
    <property type="match status" value="1"/>
</dbReference>
<gene>
    <name evidence="5" type="ORF">CDEB00056_LOCUS14798</name>
</gene>
<accession>A0A7S3Q9J7</accession>
<feature type="region of interest" description="Disordered" evidence="2">
    <location>
        <begin position="802"/>
        <end position="907"/>
    </location>
</feature>
<dbReference type="EMBL" id="HBIO01019248">
    <property type="protein sequence ID" value="CAE0469945.1"/>
    <property type="molecule type" value="Transcribed_RNA"/>
</dbReference>
<evidence type="ECO:0000256" key="1">
    <source>
        <dbReference type="ARBA" id="ARBA00023186"/>
    </source>
</evidence>
<proteinExistence type="predicted"/>
<dbReference type="GO" id="GO:0036503">
    <property type="term" value="P:ERAD pathway"/>
    <property type="evidence" value="ECO:0007669"/>
    <property type="project" value="TreeGrafter"/>
</dbReference>
<feature type="compositionally biased region" description="Gly residues" evidence="2">
    <location>
        <begin position="894"/>
        <end position="907"/>
    </location>
</feature>
<feature type="chain" id="PRO_5031178386" description="J domain-containing protein" evidence="3">
    <location>
        <begin position="27"/>
        <end position="907"/>
    </location>
</feature>
<feature type="compositionally biased region" description="Basic and acidic residues" evidence="2">
    <location>
        <begin position="802"/>
        <end position="811"/>
    </location>
</feature>
<evidence type="ECO:0000256" key="3">
    <source>
        <dbReference type="SAM" id="SignalP"/>
    </source>
</evidence>
<feature type="domain" description="J" evidence="4">
    <location>
        <begin position="375"/>
        <end position="445"/>
    </location>
</feature>
<dbReference type="InterPro" id="IPR036869">
    <property type="entry name" value="J_dom_sf"/>
</dbReference>
<dbReference type="PANTHER" id="PTHR44360:SF1">
    <property type="entry name" value="DNAJ HOMOLOG SUBFAMILY B MEMBER 9"/>
    <property type="match status" value="1"/>
</dbReference>
<organism evidence="5">
    <name type="scientific">Chaetoceros debilis</name>
    <dbReference type="NCBI Taxonomy" id="122233"/>
    <lineage>
        <taxon>Eukaryota</taxon>
        <taxon>Sar</taxon>
        <taxon>Stramenopiles</taxon>
        <taxon>Ochrophyta</taxon>
        <taxon>Bacillariophyta</taxon>
        <taxon>Coscinodiscophyceae</taxon>
        <taxon>Chaetocerotophycidae</taxon>
        <taxon>Chaetocerotales</taxon>
        <taxon>Chaetocerotaceae</taxon>
        <taxon>Chaetoceros</taxon>
    </lineage>
</organism>
<dbReference type="PROSITE" id="PS50076">
    <property type="entry name" value="DNAJ_2"/>
    <property type="match status" value="1"/>
</dbReference>
<dbReference type="InterPro" id="IPR001623">
    <property type="entry name" value="DnaJ_domain"/>
</dbReference>
<dbReference type="PRINTS" id="PR00625">
    <property type="entry name" value="JDOMAIN"/>
</dbReference>
<dbReference type="GO" id="GO:0051087">
    <property type="term" value="F:protein-folding chaperone binding"/>
    <property type="evidence" value="ECO:0007669"/>
    <property type="project" value="TreeGrafter"/>
</dbReference>
<dbReference type="Pfam" id="PF00226">
    <property type="entry name" value="DnaJ"/>
    <property type="match status" value="1"/>
</dbReference>
<dbReference type="Gene3D" id="1.10.287.110">
    <property type="entry name" value="DnaJ domain"/>
    <property type="match status" value="1"/>
</dbReference>
<feature type="compositionally biased region" description="Basic and acidic residues" evidence="2">
    <location>
        <begin position="830"/>
        <end position="883"/>
    </location>
</feature>
<sequence>MITICSKYVYSLITLVLLRNNAFVASQIVADNDIENALDEKECQAHFNGTLNSCNTFKIATLDASPRRCLHIESWKKAESTEKVMGCLNYPKWFDGTNDCEGYGKPDRADFCKLYGNWKYSSTPYTANEACCVCGGGNREELKFHVGDNVIVPELSDGQGCKKLRVAEVQENYDSHYTVEVLEECGSRRRGRGGKISYSIKAGSRLQGANKKSSPIRRDVKLELRKCRDGVLQQEFTIQVDDTEDGDLHQPEGSLNFHIEHYSTLLPLSLEFKDGSPVTIQRAFNEGDFEGSDVFFYINDSTKNLISGQFGQPEYANAEWQFDTNGYTKELQSSMWTFVKVDHEGASSTPQDNHADWLQKIAESIGIEYVQKNFAPWHILDVDREAAKSDVKSRFRELSRRFHPDKNKSEIAGHIFVALQLAYDGLKDSDEKKKAEFRAAADSESQLFSHSRHVTELLPFHWKQVGNGTDTRYVIDVASTLNSTTGENITNDGEHSLLPNETQLWVLQLYSARCGMTRSTDGFLDLAARHLKKHENIKVAAYGCGLYNDDLPDDDVLGLTTDPICKQFGRRETPNLHVVVETLSGDDEKTLISNAKFDYFYAAVPAGNSTQLYPGPLIDFAVNGKKVWDNYHLVEEMTKEDFDDPLFLNNTSIVAFIDRNNDDLKEVQDALTTTLPALAARFKDADVYVGVAACGAGEEEDEYNVDCSKLNVSWLPDVKIFAPGKADGLSLVRDDFTDRRDVQVAIESLTNTLAALYNLDDEDRPEDQFEDTVDDEQGGDENSGECFSFDFDFETETDLDEIDKPQDKPELEAPEIPDLNNDADQDDIPELEKPEEKPQLVAPKDKPKLDNRDAPKLAEDSNKPKLSSRGESRQRTGRIDARRPAQRQGSGTVMSGGGGGSAGAIAG</sequence>
<keyword evidence="1" id="KW-0143">Chaperone</keyword>
<feature type="signal peptide" evidence="3">
    <location>
        <begin position="1"/>
        <end position="26"/>
    </location>
</feature>
<evidence type="ECO:0000256" key="2">
    <source>
        <dbReference type="SAM" id="MobiDB-lite"/>
    </source>
</evidence>
<dbReference type="InterPro" id="IPR051948">
    <property type="entry name" value="Hsp70_co-chaperone_J-domain"/>
</dbReference>